<evidence type="ECO:0000313" key="2">
    <source>
        <dbReference type="EMBL" id="KKN26112.1"/>
    </source>
</evidence>
<dbReference type="AlphaFoldDB" id="A0A0F9PND7"/>
<name>A0A0F9PND7_9ZZZZ</name>
<feature type="region of interest" description="Disordered" evidence="1">
    <location>
        <begin position="135"/>
        <end position="154"/>
    </location>
</feature>
<reference evidence="2" key="1">
    <citation type="journal article" date="2015" name="Nature">
        <title>Complex archaea that bridge the gap between prokaryotes and eukaryotes.</title>
        <authorList>
            <person name="Spang A."/>
            <person name="Saw J.H."/>
            <person name="Jorgensen S.L."/>
            <person name="Zaremba-Niedzwiedzka K."/>
            <person name="Martijn J."/>
            <person name="Lind A.E."/>
            <person name="van Eijk R."/>
            <person name="Schleper C."/>
            <person name="Guy L."/>
            <person name="Ettema T.J."/>
        </authorList>
    </citation>
    <scope>NUCLEOTIDE SEQUENCE</scope>
</reference>
<proteinExistence type="predicted"/>
<accession>A0A0F9PND7</accession>
<feature type="compositionally biased region" description="Basic residues" evidence="1">
    <location>
        <begin position="141"/>
        <end position="150"/>
    </location>
</feature>
<evidence type="ECO:0000256" key="1">
    <source>
        <dbReference type="SAM" id="MobiDB-lite"/>
    </source>
</evidence>
<organism evidence="2">
    <name type="scientific">marine sediment metagenome</name>
    <dbReference type="NCBI Taxonomy" id="412755"/>
    <lineage>
        <taxon>unclassified sequences</taxon>
        <taxon>metagenomes</taxon>
        <taxon>ecological metagenomes</taxon>
    </lineage>
</organism>
<dbReference type="EMBL" id="LAZR01002747">
    <property type="protein sequence ID" value="KKN26112.1"/>
    <property type="molecule type" value="Genomic_DNA"/>
</dbReference>
<comment type="caution">
    <text evidence="2">The sequence shown here is derived from an EMBL/GenBank/DDBJ whole genome shotgun (WGS) entry which is preliminary data.</text>
</comment>
<sequence>MRWWLRLFGGSDDSGPPERLIDIPETREPSLDLLRRLRELDSRAEVVYVGNGMWYVGRVKPDAPRRIIARREILNVKESDGFPDEERWPKLRQALLKEQGFGVVVRETIRGEPDDILVAEFTKAMFVERGGEIDNEEKREKRARRSRQRARAQWEKDKVKQAYFSGRGNFHFAARSANTGR</sequence>
<protein>
    <submittedName>
        <fullName evidence="2">Uncharacterized protein</fullName>
    </submittedName>
</protein>
<gene>
    <name evidence="2" type="ORF">LCGC14_0877940</name>
</gene>